<dbReference type="GO" id="GO:0022857">
    <property type="term" value="F:transmembrane transporter activity"/>
    <property type="evidence" value="ECO:0007669"/>
    <property type="project" value="InterPro"/>
</dbReference>
<feature type="transmembrane region" description="Helical" evidence="20">
    <location>
        <begin position="81"/>
        <end position="101"/>
    </location>
</feature>
<evidence type="ECO:0000256" key="20">
    <source>
        <dbReference type="SAM" id="Phobius"/>
    </source>
</evidence>
<evidence type="ECO:0000256" key="9">
    <source>
        <dbReference type="ARBA" id="ARBA00044899"/>
    </source>
</evidence>
<comment type="catalytic activity">
    <reaction evidence="14">
        <text>L-lysyl-glycine(out) = L-lysyl-glycine(in)</text>
        <dbReference type="Rhea" id="RHEA:79407"/>
        <dbReference type="ChEBI" id="CHEBI:191202"/>
    </reaction>
</comment>
<feature type="transmembrane region" description="Helical" evidence="20">
    <location>
        <begin position="231"/>
        <end position="253"/>
    </location>
</feature>
<gene>
    <name evidence="21" type="ORF">fugu_000996</name>
</gene>
<comment type="catalytic activity">
    <reaction evidence="10">
        <text>L-lysyl-L-lysine(out) = L-lysyl-L-lysine(in)</text>
        <dbReference type="Rhea" id="RHEA:79403"/>
        <dbReference type="ChEBI" id="CHEBI:229956"/>
    </reaction>
</comment>
<keyword evidence="20" id="KW-0472">Membrane</keyword>
<evidence type="ECO:0000256" key="13">
    <source>
        <dbReference type="ARBA" id="ARBA00044919"/>
    </source>
</evidence>
<keyword evidence="20" id="KW-0812">Transmembrane</keyword>
<comment type="subcellular location">
    <subcellularLocation>
        <location evidence="1">Membrane</location>
        <topology evidence="1">Multi-pass membrane protein</topology>
    </subcellularLocation>
</comment>
<keyword evidence="20" id="KW-1133">Transmembrane helix</keyword>
<evidence type="ECO:0000256" key="1">
    <source>
        <dbReference type="ARBA" id="ARBA00004141"/>
    </source>
</evidence>
<evidence type="ECO:0000256" key="3">
    <source>
        <dbReference type="ARBA" id="ARBA00044878"/>
    </source>
</evidence>
<comment type="function">
    <text evidence="17">Lysosomal dipeptide uniporter that selectively exports lysine, arginine or histidine-containing dipeptides with a net positive charge from the lysosome lumen into the cytosol. Could play a role in a specific type of protein O-glycosylation indirectly regulating macrophages migration and tissue invasion. Also essential for liver homeostasis.</text>
</comment>
<comment type="catalytic activity">
    <reaction evidence="8">
        <text>L-aspartyl-L-lysine(out) = L-aspartyl-L-lysine(in)</text>
        <dbReference type="Rhea" id="RHEA:79411"/>
        <dbReference type="ChEBI" id="CHEBI:229953"/>
    </reaction>
</comment>
<feature type="transmembrane region" description="Helical" evidence="20">
    <location>
        <begin position="377"/>
        <end position="402"/>
    </location>
</feature>
<feature type="transmembrane region" description="Helical" evidence="20">
    <location>
        <begin position="200"/>
        <end position="219"/>
    </location>
</feature>
<dbReference type="SUPFAM" id="SSF103473">
    <property type="entry name" value="MFS general substrate transporter"/>
    <property type="match status" value="2"/>
</dbReference>
<evidence type="ECO:0000313" key="22">
    <source>
        <dbReference type="Proteomes" id="UP000516260"/>
    </source>
</evidence>
<evidence type="ECO:0000256" key="19">
    <source>
        <dbReference type="SAM" id="MobiDB-lite"/>
    </source>
</evidence>
<comment type="caution">
    <text evidence="21">The sequence shown here is derived from an EMBL/GenBank/DDBJ whole genome shotgun (WGS) entry which is preliminary data.</text>
</comment>
<comment type="catalytic activity">
    <reaction evidence="9">
        <text>L-arginyl-L-alpha-amino acid(out) = L-arginyl-L-alpha-amino acid(in)</text>
        <dbReference type="Rhea" id="RHEA:79371"/>
        <dbReference type="ChEBI" id="CHEBI:84315"/>
    </reaction>
</comment>
<evidence type="ECO:0000256" key="18">
    <source>
        <dbReference type="ARBA" id="ARBA00046376"/>
    </source>
</evidence>
<comment type="catalytic activity">
    <reaction evidence="11">
        <text>L-arginyl-glycine(out) = L-arginyl-glycine(in)</text>
        <dbReference type="Rhea" id="RHEA:79391"/>
        <dbReference type="ChEBI" id="CHEBI:229955"/>
    </reaction>
</comment>
<evidence type="ECO:0000256" key="4">
    <source>
        <dbReference type="ARBA" id="ARBA00044881"/>
    </source>
</evidence>
<accession>A0A4Z2CI99</accession>
<evidence type="ECO:0000256" key="17">
    <source>
        <dbReference type="ARBA" id="ARBA00045709"/>
    </source>
</evidence>
<keyword evidence="22" id="KW-1185">Reference proteome</keyword>
<evidence type="ECO:0000256" key="7">
    <source>
        <dbReference type="ARBA" id="ARBA00044893"/>
    </source>
</evidence>
<feature type="transmembrane region" description="Helical" evidence="20">
    <location>
        <begin position="108"/>
        <end position="129"/>
    </location>
</feature>
<comment type="catalytic activity">
    <reaction evidence="7">
        <text>L-alpha-aminoacyl-L-lysine(out) = L-alpha-aminoacyl-L-lysine(in)</text>
        <dbReference type="Rhea" id="RHEA:79383"/>
        <dbReference type="ChEBI" id="CHEBI:229966"/>
    </reaction>
</comment>
<protein>
    <recommendedName>
        <fullName evidence="15">Lysosomal dipeptide transporter MFSD1</fullName>
    </recommendedName>
    <alternativeName>
        <fullName evidence="16">Major facilitator superfamily domain-containing protein 1</fullName>
    </alternativeName>
</protein>
<name>A0A4Z2CI99_9TELE</name>
<evidence type="ECO:0000256" key="16">
    <source>
        <dbReference type="ARBA" id="ARBA00045018"/>
    </source>
</evidence>
<reference evidence="21 22" key="1">
    <citation type="submission" date="2019-04" db="EMBL/GenBank/DDBJ databases">
        <title>The sequence and de novo assembly of Takifugu bimaculatus genome using PacBio and Hi-C technologies.</title>
        <authorList>
            <person name="Xu P."/>
            <person name="Liu B."/>
            <person name="Zhou Z."/>
        </authorList>
    </citation>
    <scope>NUCLEOTIDE SEQUENCE [LARGE SCALE GENOMIC DNA]</scope>
    <source>
        <strain evidence="21">TB-2018</strain>
        <tissue evidence="21">Muscle</tissue>
    </source>
</reference>
<evidence type="ECO:0000256" key="2">
    <source>
        <dbReference type="ARBA" id="ARBA00044876"/>
    </source>
</evidence>
<evidence type="ECO:0000256" key="5">
    <source>
        <dbReference type="ARBA" id="ARBA00044884"/>
    </source>
</evidence>
<comment type="catalytic activity">
    <reaction evidence="6">
        <text>L-lysyl-L-alpha-amino acid(out) = L-lysyl-L-alpha-amino acid(in)</text>
        <dbReference type="Rhea" id="RHEA:79387"/>
        <dbReference type="ChEBI" id="CHEBI:229965"/>
    </reaction>
</comment>
<feature type="transmembrane region" description="Helical" evidence="20">
    <location>
        <begin position="325"/>
        <end position="345"/>
    </location>
</feature>
<comment type="catalytic activity">
    <reaction evidence="4">
        <text>L-alpha-aminoacyl-L-arginine(out) = L-alpha-aminoacyl-L-arginine(in)</text>
        <dbReference type="Rhea" id="RHEA:79367"/>
        <dbReference type="ChEBI" id="CHEBI:229968"/>
    </reaction>
</comment>
<dbReference type="InterPro" id="IPR011701">
    <property type="entry name" value="MFS"/>
</dbReference>
<evidence type="ECO:0000256" key="15">
    <source>
        <dbReference type="ARBA" id="ARBA00044985"/>
    </source>
</evidence>
<comment type="catalytic activity">
    <reaction evidence="5">
        <text>L-alpha-aminoacyl-L-histidine(out) = L-alpha-aminoacyl-L-histidine(in)</text>
        <dbReference type="Rhea" id="RHEA:79375"/>
        <dbReference type="ChEBI" id="CHEBI:229967"/>
    </reaction>
</comment>
<evidence type="ECO:0000256" key="11">
    <source>
        <dbReference type="ARBA" id="ARBA00044903"/>
    </source>
</evidence>
<dbReference type="Gene3D" id="1.20.1250.20">
    <property type="entry name" value="MFS general substrate transporter like domains"/>
    <property type="match status" value="2"/>
</dbReference>
<comment type="catalytic activity">
    <reaction evidence="2">
        <text>L-lysyl-L-alanine(out) = L-lysyl-L-alanine(in)</text>
        <dbReference type="Rhea" id="RHEA:79399"/>
        <dbReference type="ChEBI" id="CHEBI:229954"/>
    </reaction>
</comment>
<evidence type="ECO:0000256" key="10">
    <source>
        <dbReference type="ARBA" id="ARBA00044900"/>
    </source>
</evidence>
<evidence type="ECO:0000256" key="8">
    <source>
        <dbReference type="ARBA" id="ARBA00044898"/>
    </source>
</evidence>
<feature type="transmembrane region" description="Helical" evidence="20">
    <location>
        <begin position="14"/>
        <end position="32"/>
    </location>
</feature>
<dbReference type="InterPro" id="IPR036259">
    <property type="entry name" value="MFS_trans_sf"/>
</dbReference>
<dbReference type="PANTHER" id="PTHR23512">
    <property type="entry name" value="MAJOR FACILITATOR SUPERFAMILY DOMAIN-CONTAINING PROTEIN 1"/>
    <property type="match status" value="1"/>
</dbReference>
<dbReference type="GO" id="GO:0016020">
    <property type="term" value="C:membrane"/>
    <property type="evidence" value="ECO:0007669"/>
    <property type="project" value="UniProtKB-SubCell"/>
</dbReference>
<evidence type="ECO:0000256" key="6">
    <source>
        <dbReference type="ARBA" id="ARBA00044891"/>
    </source>
</evidence>
<feature type="transmembrane region" description="Helical" evidence="20">
    <location>
        <begin position="352"/>
        <end position="371"/>
    </location>
</feature>
<feature type="transmembrane region" description="Helical" evidence="20">
    <location>
        <begin position="449"/>
        <end position="470"/>
    </location>
</feature>
<sequence length="514" mass="56598">MSSILLRPLVEKGYYRFVVLLFNCLQTFGSFFCYDIPSVLQDQFPGGKEGQANLTCPNATEVNGTVDCVLGMGMTPQQYNLLFAVHSWASVVVTLMSGFLIDKFGNFFGIYLFSILCILGSALFALGSHFNGTPYLLPLMLAGRLILGAGSGSVVGKKANTFKIINQRRLEDLFTPFSASYSVLQDRITAFWFKGKEMGMAFGVTIGFSRLGSVLNFFITHHFEQTYGLQWILWGGALLCVFAFGTALIVGFLDQMGIKQLGLDRIIKEESSKIRIQDVKLLPLRYYLLTLSITFFYNIILPLVADASKFILDKFSGYSQEEAANVAGTIYITALVFTTVAGCLIDFVGLRGIILLACTILTLPVSAILAFTNVSPLISTLWLGLTYSFVAVSTWPSIALVVPRATLGTAIGVTGAVSVAGTGISNLIIGSILGTKNGKAKIPLWRWQWMMIYLLFNNICCIITSVLLNISDHRQDGILNKTRKSSKQTEEDDDRESLSHKWDAQEMSIRSPMK</sequence>
<dbReference type="Pfam" id="PF07690">
    <property type="entry name" value="MFS_1"/>
    <property type="match status" value="1"/>
</dbReference>
<feature type="transmembrane region" description="Helical" evidence="20">
    <location>
        <begin position="284"/>
        <end position="305"/>
    </location>
</feature>
<feature type="region of interest" description="Disordered" evidence="19">
    <location>
        <begin position="481"/>
        <end position="514"/>
    </location>
</feature>
<comment type="catalytic activity">
    <reaction evidence="12">
        <text>L-histidyl-L-alpha-amino acid(out) = L-histidyl-L-alpha-amino acid(in)</text>
        <dbReference type="Rhea" id="RHEA:79379"/>
        <dbReference type="ChEBI" id="CHEBI:229964"/>
    </reaction>
</comment>
<dbReference type="AlphaFoldDB" id="A0A4Z2CI99"/>
<dbReference type="InterPro" id="IPR052187">
    <property type="entry name" value="MFSD1"/>
</dbReference>
<dbReference type="PANTHER" id="PTHR23512:SF5">
    <property type="entry name" value="MAJOR FACILITATOR SUPERFAMILY DOMAIN-CONTAINING PROTEIN 1"/>
    <property type="match status" value="1"/>
</dbReference>
<comment type="catalytic activity">
    <reaction evidence="3">
        <text>L-histidyl-glycine(out) = L-histidyl-glycine(in)</text>
        <dbReference type="Rhea" id="RHEA:79395"/>
        <dbReference type="ChEBI" id="CHEBI:229957"/>
    </reaction>
</comment>
<comment type="catalytic activity">
    <reaction evidence="13">
        <text>L-alanyl-L-lysine(out) = L-alanyl-L-lysine(in)</text>
        <dbReference type="Rhea" id="RHEA:79415"/>
        <dbReference type="ChEBI" id="CHEBI:192470"/>
    </reaction>
</comment>
<organism evidence="21 22">
    <name type="scientific">Takifugu bimaculatus</name>
    <dbReference type="NCBI Taxonomy" id="433685"/>
    <lineage>
        <taxon>Eukaryota</taxon>
        <taxon>Metazoa</taxon>
        <taxon>Chordata</taxon>
        <taxon>Craniata</taxon>
        <taxon>Vertebrata</taxon>
        <taxon>Euteleostomi</taxon>
        <taxon>Actinopterygii</taxon>
        <taxon>Neopterygii</taxon>
        <taxon>Teleostei</taxon>
        <taxon>Neoteleostei</taxon>
        <taxon>Acanthomorphata</taxon>
        <taxon>Eupercaria</taxon>
        <taxon>Tetraodontiformes</taxon>
        <taxon>Tetradontoidea</taxon>
        <taxon>Tetraodontidae</taxon>
        <taxon>Takifugu</taxon>
    </lineage>
</organism>
<evidence type="ECO:0000256" key="12">
    <source>
        <dbReference type="ARBA" id="ARBA00044912"/>
    </source>
</evidence>
<dbReference type="Proteomes" id="UP000516260">
    <property type="component" value="Chromosome 1"/>
</dbReference>
<dbReference type="EMBL" id="SWLE01000001">
    <property type="protein sequence ID" value="TNN03967.1"/>
    <property type="molecule type" value="Genomic_DNA"/>
</dbReference>
<comment type="subunit">
    <text evidence="18">Homodimer. Interacts with lysosomal protein GLMP (via lumenal domain); the interaction starts while both proteins are still in the endoplasmic reticulum and is required for stabilization of MFSD1 in lysosomes but has no direct effect on its targeting to lysosomes or transporter activity.</text>
</comment>
<evidence type="ECO:0000313" key="21">
    <source>
        <dbReference type="EMBL" id="TNN03967.1"/>
    </source>
</evidence>
<proteinExistence type="predicted"/>
<feature type="transmembrane region" description="Helical" evidence="20">
    <location>
        <begin position="409"/>
        <end position="429"/>
    </location>
</feature>
<evidence type="ECO:0000256" key="14">
    <source>
        <dbReference type="ARBA" id="ARBA00044924"/>
    </source>
</evidence>
<feature type="transmembrane region" description="Helical" evidence="20">
    <location>
        <begin position="135"/>
        <end position="155"/>
    </location>
</feature>